<dbReference type="KEGG" id="bcv:Bcav_1380"/>
<dbReference type="OrthoDB" id="572586at2"/>
<dbReference type="EMBL" id="CP001618">
    <property type="protein sequence ID" value="ACQ79639.1"/>
    <property type="molecule type" value="Genomic_DNA"/>
</dbReference>
<dbReference type="Proteomes" id="UP000007962">
    <property type="component" value="Chromosome"/>
</dbReference>
<dbReference type="AlphaFoldDB" id="C5C2F3"/>
<evidence type="ECO:0000313" key="1">
    <source>
        <dbReference type="EMBL" id="ACQ79639.1"/>
    </source>
</evidence>
<protein>
    <submittedName>
        <fullName evidence="1">Uncharacterized protein</fullName>
    </submittedName>
</protein>
<dbReference type="HOGENOM" id="CLU_123769_0_0_11"/>
<keyword evidence="2" id="KW-1185">Reference proteome</keyword>
<dbReference type="RefSeq" id="WP_015881879.1">
    <property type="nucleotide sequence ID" value="NC_012669.1"/>
</dbReference>
<evidence type="ECO:0000313" key="2">
    <source>
        <dbReference type="Proteomes" id="UP000007962"/>
    </source>
</evidence>
<accession>C5C2F3</accession>
<dbReference type="eggNOG" id="ENOG50342NK">
    <property type="taxonomic scope" value="Bacteria"/>
</dbReference>
<sequence>MDESTRRRAFLTGVADEFLQVWRRGRRMIAVTGASRARAARFADDLEGALRERGVPVARESVDDVGGRDLRRGLVAPFRAGERPGAGAPDTVLVVDGDGLLDEEVRDVWHYSVWTLAGNELPHAAATEIVDVTDESAPKHHVYDYCALPPSVGQRSVPAPPGLA</sequence>
<dbReference type="STRING" id="471853.Bcav_1380"/>
<proteinExistence type="predicted"/>
<name>C5C2F3_BEUC1</name>
<gene>
    <name evidence="1" type="ordered locus">Bcav_1380</name>
</gene>
<reference evidence="1 2" key="1">
    <citation type="journal article" date="2009" name="Stand. Genomic Sci.">
        <title>Complete genome sequence of Beutenbergia cavernae type strain (HKI 0122).</title>
        <authorList>
            <person name="Land M."/>
            <person name="Pukall R."/>
            <person name="Abt B."/>
            <person name="Goker M."/>
            <person name="Rohde M."/>
            <person name="Glavina Del Rio T."/>
            <person name="Tice H."/>
            <person name="Copeland A."/>
            <person name="Cheng J.F."/>
            <person name="Lucas S."/>
            <person name="Chen F."/>
            <person name="Nolan M."/>
            <person name="Bruce D."/>
            <person name="Goodwin L."/>
            <person name="Pitluck S."/>
            <person name="Ivanova N."/>
            <person name="Mavromatis K."/>
            <person name="Ovchinnikova G."/>
            <person name="Pati A."/>
            <person name="Chen A."/>
            <person name="Palaniappan K."/>
            <person name="Hauser L."/>
            <person name="Chang Y.J."/>
            <person name="Jefferies C.C."/>
            <person name="Saunders E."/>
            <person name="Brettin T."/>
            <person name="Detter J.C."/>
            <person name="Han C."/>
            <person name="Chain P."/>
            <person name="Bristow J."/>
            <person name="Eisen J.A."/>
            <person name="Markowitz V."/>
            <person name="Hugenholtz P."/>
            <person name="Kyrpides N.C."/>
            <person name="Klenk H.P."/>
            <person name="Lapidus A."/>
        </authorList>
    </citation>
    <scope>NUCLEOTIDE SEQUENCE [LARGE SCALE GENOMIC DNA]</scope>
    <source>
        <strain evidence="2">ATCC BAA-8 / DSM 12333 / NBRC 16432</strain>
    </source>
</reference>
<organism evidence="1 2">
    <name type="scientific">Beutenbergia cavernae (strain ATCC BAA-8 / DSM 12333 / CCUG 43141 / JCM 11478 / NBRC 16432 / NCIMB 13614 / HKI 0122)</name>
    <dbReference type="NCBI Taxonomy" id="471853"/>
    <lineage>
        <taxon>Bacteria</taxon>
        <taxon>Bacillati</taxon>
        <taxon>Actinomycetota</taxon>
        <taxon>Actinomycetes</taxon>
        <taxon>Micrococcales</taxon>
        <taxon>Beutenbergiaceae</taxon>
        <taxon>Beutenbergia</taxon>
    </lineage>
</organism>